<evidence type="ECO:0000313" key="1">
    <source>
        <dbReference type="EMBL" id="JAH26069.1"/>
    </source>
</evidence>
<accession>A0A0E9RAD8</accession>
<name>A0A0E9RAD8_ANGAN</name>
<reference evidence="1" key="2">
    <citation type="journal article" date="2015" name="Fish Shellfish Immunol.">
        <title>Early steps in the European eel (Anguilla anguilla)-Vibrio vulnificus interaction in the gills: Role of the RtxA13 toxin.</title>
        <authorList>
            <person name="Callol A."/>
            <person name="Pajuelo D."/>
            <person name="Ebbesson L."/>
            <person name="Teles M."/>
            <person name="MacKenzie S."/>
            <person name="Amaro C."/>
        </authorList>
    </citation>
    <scope>NUCLEOTIDE SEQUENCE</scope>
</reference>
<sequence length="38" mass="4187">MPLCVCVCVRAYVCLRVVRASGWVSNPCIRKGLLGLNH</sequence>
<organism evidence="1">
    <name type="scientific">Anguilla anguilla</name>
    <name type="common">European freshwater eel</name>
    <name type="synonym">Muraena anguilla</name>
    <dbReference type="NCBI Taxonomy" id="7936"/>
    <lineage>
        <taxon>Eukaryota</taxon>
        <taxon>Metazoa</taxon>
        <taxon>Chordata</taxon>
        <taxon>Craniata</taxon>
        <taxon>Vertebrata</taxon>
        <taxon>Euteleostomi</taxon>
        <taxon>Actinopterygii</taxon>
        <taxon>Neopterygii</taxon>
        <taxon>Teleostei</taxon>
        <taxon>Anguilliformes</taxon>
        <taxon>Anguillidae</taxon>
        <taxon>Anguilla</taxon>
    </lineage>
</organism>
<dbReference type="AlphaFoldDB" id="A0A0E9RAD8"/>
<dbReference type="EMBL" id="GBXM01082508">
    <property type="protein sequence ID" value="JAH26069.1"/>
    <property type="molecule type" value="Transcribed_RNA"/>
</dbReference>
<protein>
    <submittedName>
        <fullName evidence="1">Uncharacterized protein</fullName>
    </submittedName>
</protein>
<proteinExistence type="predicted"/>
<reference evidence="1" key="1">
    <citation type="submission" date="2014-11" db="EMBL/GenBank/DDBJ databases">
        <authorList>
            <person name="Amaro Gonzalez C."/>
        </authorList>
    </citation>
    <scope>NUCLEOTIDE SEQUENCE</scope>
</reference>